<dbReference type="GO" id="GO:0034244">
    <property type="term" value="P:negative regulation of transcription elongation by RNA polymerase II"/>
    <property type="evidence" value="ECO:0007669"/>
    <property type="project" value="InterPro"/>
</dbReference>
<dbReference type="InterPro" id="IPR049914">
    <property type="entry name" value="PHD1-3/5-6"/>
</dbReference>
<dbReference type="InterPro" id="IPR056280">
    <property type="entry name" value="AIPP2-like_SPOC"/>
</dbReference>
<evidence type="ECO:0000256" key="3">
    <source>
        <dbReference type="ARBA" id="ARBA00022833"/>
    </source>
</evidence>
<keyword evidence="5" id="KW-0804">Transcription</keyword>
<protein>
    <recommendedName>
        <fullName evidence="7">AIPP2-like SPOC-like domain-containing protein</fullName>
    </recommendedName>
</protein>
<keyword evidence="1" id="KW-0479">Metal-binding</keyword>
<organism evidence="8 9">
    <name type="scientific">Paspalum notatum var. saurae</name>
    <dbReference type="NCBI Taxonomy" id="547442"/>
    <lineage>
        <taxon>Eukaryota</taxon>
        <taxon>Viridiplantae</taxon>
        <taxon>Streptophyta</taxon>
        <taxon>Embryophyta</taxon>
        <taxon>Tracheophyta</taxon>
        <taxon>Spermatophyta</taxon>
        <taxon>Magnoliopsida</taxon>
        <taxon>Liliopsida</taxon>
        <taxon>Poales</taxon>
        <taxon>Poaceae</taxon>
        <taxon>PACMAD clade</taxon>
        <taxon>Panicoideae</taxon>
        <taxon>Andropogonodae</taxon>
        <taxon>Paspaleae</taxon>
        <taxon>Paspalinae</taxon>
        <taxon>Paspalum</taxon>
    </lineage>
</organism>
<feature type="region of interest" description="Disordered" evidence="6">
    <location>
        <begin position="227"/>
        <end position="248"/>
    </location>
</feature>
<dbReference type="EMBL" id="CP144746">
    <property type="protein sequence ID" value="WVZ57287.1"/>
    <property type="molecule type" value="Genomic_DNA"/>
</dbReference>
<dbReference type="AlphaFoldDB" id="A0AAQ3SMW6"/>
<evidence type="ECO:0000256" key="2">
    <source>
        <dbReference type="ARBA" id="ARBA00022771"/>
    </source>
</evidence>
<name>A0AAQ3SMW6_PASNO</name>
<evidence type="ECO:0000256" key="6">
    <source>
        <dbReference type="SAM" id="MobiDB-lite"/>
    </source>
</evidence>
<dbReference type="InterPro" id="IPR011011">
    <property type="entry name" value="Znf_FYVE_PHD"/>
</dbReference>
<dbReference type="GO" id="GO:0140566">
    <property type="term" value="F:histone reader activity"/>
    <property type="evidence" value="ECO:0007669"/>
    <property type="project" value="InterPro"/>
</dbReference>
<dbReference type="Gene3D" id="3.30.40.10">
    <property type="entry name" value="Zinc/RING finger domain, C3HC4 (zinc finger)"/>
    <property type="match status" value="1"/>
</dbReference>
<accession>A0AAQ3SMW6</accession>
<feature type="region of interest" description="Disordered" evidence="6">
    <location>
        <begin position="156"/>
        <end position="197"/>
    </location>
</feature>
<dbReference type="GO" id="GO:0008270">
    <property type="term" value="F:zinc ion binding"/>
    <property type="evidence" value="ECO:0007669"/>
    <property type="project" value="UniProtKB-KW"/>
</dbReference>
<dbReference type="PANTHER" id="PTHR33304:SF36">
    <property type="entry name" value="GB|AAF26970.1-RELATED"/>
    <property type="match status" value="1"/>
</dbReference>
<evidence type="ECO:0000313" key="8">
    <source>
        <dbReference type="EMBL" id="WVZ57287.1"/>
    </source>
</evidence>
<evidence type="ECO:0000256" key="5">
    <source>
        <dbReference type="ARBA" id="ARBA00023163"/>
    </source>
</evidence>
<dbReference type="Proteomes" id="UP001341281">
    <property type="component" value="Chromosome 02"/>
</dbReference>
<keyword evidence="2" id="KW-0863">Zinc-finger</keyword>
<evidence type="ECO:0000256" key="4">
    <source>
        <dbReference type="ARBA" id="ARBA00023015"/>
    </source>
</evidence>
<keyword evidence="9" id="KW-1185">Reference proteome</keyword>
<keyword evidence="4" id="KW-0805">Transcription regulation</keyword>
<evidence type="ECO:0000256" key="1">
    <source>
        <dbReference type="ARBA" id="ARBA00022723"/>
    </source>
</evidence>
<dbReference type="Pfam" id="PF23121">
    <property type="entry name" value="SPOC_AIPP2"/>
    <property type="match status" value="1"/>
</dbReference>
<sequence>MDHRLAAALRSKYLASLGLGAPPRRSDGTMVVCEICGSGSNSHLIANCTRCNAYEHSYCMQVLGYALPHGWYCADCQEYANGGPKSSQGAQTELQKSLHGCDMMKDRGAPKLCSNQSKLSPKSPNRFGNAKVKFISSEEAALLSRERPPYARSTFAVRGAGTKQSTSRSGTQVQTLNRCPTSSHGQTKTSNMKSVFPRSDMQVQALKRRATASHDQSQTKIVDRPDFAKQQSQVHPASPPHVKQLSNTKCISPNRIDMQVHATKRSAAASHDQAKIDDTNMRQEARFGDSARKKKIAIADNGETNSQVEDEPKEKVTLCASDDDTGHKSVTESLYQNKGVILTIDSSVGYSRRPVPAICWTGCFHVPGEKLNLGEFKAQFPSKVSSNVFDIVKLMPSNLQLELLPRMDDWPKVLETNCPGHEDIGLFFFSNEPGGCEKRHSYLLEACNNYVLRAYIYGIKLLIYSSEVLPPDSQWIDGENYLWGVFVRPKRKRDPR</sequence>
<proteinExistence type="predicted"/>
<feature type="domain" description="AIPP2-like SPOC-like" evidence="7">
    <location>
        <begin position="360"/>
        <end position="486"/>
    </location>
</feature>
<gene>
    <name evidence="8" type="ORF">U9M48_007692</name>
</gene>
<dbReference type="InterPro" id="IPR013083">
    <property type="entry name" value="Znf_RING/FYVE/PHD"/>
</dbReference>
<dbReference type="PANTHER" id="PTHR33304">
    <property type="match status" value="1"/>
</dbReference>
<dbReference type="SUPFAM" id="SSF57903">
    <property type="entry name" value="FYVE/PHD zinc finger"/>
    <property type="match status" value="1"/>
</dbReference>
<evidence type="ECO:0000313" key="9">
    <source>
        <dbReference type="Proteomes" id="UP001341281"/>
    </source>
</evidence>
<keyword evidence="3" id="KW-0862">Zinc</keyword>
<feature type="compositionally biased region" description="Polar residues" evidence="6">
    <location>
        <begin position="162"/>
        <end position="193"/>
    </location>
</feature>
<evidence type="ECO:0000259" key="7">
    <source>
        <dbReference type="Pfam" id="PF23121"/>
    </source>
</evidence>
<reference evidence="8 9" key="1">
    <citation type="submission" date="2024-02" db="EMBL/GenBank/DDBJ databases">
        <title>High-quality chromosome-scale genome assembly of Pensacola bahiagrass (Paspalum notatum Flugge var. saurae).</title>
        <authorList>
            <person name="Vega J.M."/>
            <person name="Podio M."/>
            <person name="Orjuela J."/>
            <person name="Siena L.A."/>
            <person name="Pessino S.C."/>
            <person name="Combes M.C."/>
            <person name="Mariac C."/>
            <person name="Albertini E."/>
            <person name="Pupilli F."/>
            <person name="Ortiz J.P.A."/>
            <person name="Leblanc O."/>
        </authorList>
    </citation>
    <scope>NUCLEOTIDE SEQUENCE [LARGE SCALE GENOMIC DNA]</scope>
    <source>
        <strain evidence="8">R1</strain>
        <tissue evidence="8">Leaf</tissue>
    </source>
</reference>